<dbReference type="Pfam" id="PF09011">
    <property type="entry name" value="HMG_box_2"/>
    <property type="match status" value="1"/>
</dbReference>
<feature type="domain" description="HMG box" evidence="6">
    <location>
        <begin position="100"/>
        <end position="170"/>
    </location>
</feature>
<dbReference type="InterPro" id="IPR003958">
    <property type="entry name" value="CBFA_NFYB_domain"/>
</dbReference>
<evidence type="ECO:0000256" key="4">
    <source>
        <dbReference type="PROSITE-ProRule" id="PRU00267"/>
    </source>
</evidence>
<dbReference type="PANTHER" id="PTHR48112">
    <property type="entry name" value="HIGH MOBILITY GROUP PROTEIN DSP1"/>
    <property type="match status" value="1"/>
</dbReference>
<evidence type="ECO:0000259" key="6">
    <source>
        <dbReference type="PROSITE" id="PS50118"/>
    </source>
</evidence>
<dbReference type="AlphaFoldDB" id="A0A830I1H9"/>
<dbReference type="SMART" id="SM00398">
    <property type="entry name" value="HMG"/>
    <property type="match status" value="1"/>
</dbReference>
<organism evidence="7 8">
    <name type="scientific">Pycnococcus provasolii</name>
    <dbReference type="NCBI Taxonomy" id="41880"/>
    <lineage>
        <taxon>Eukaryota</taxon>
        <taxon>Viridiplantae</taxon>
        <taxon>Chlorophyta</taxon>
        <taxon>Pseudoscourfieldiophyceae</taxon>
        <taxon>Pseudoscourfieldiales</taxon>
        <taxon>Pycnococcaceae</taxon>
        <taxon>Pycnococcus</taxon>
    </lineage>
</organism>
<proteinExistence type="predicted"/>
<dbReference type="Gene3D" id="1.10.20.10">
    <property type="entry name" value="Histone, subunit A"/>
    <property type="match status" value="1"/>
</dbReference>
<accession>A0A830I1H9</accession>
<dbReference type="Gene3D" id="1.10.30.10">
    <property type="entry name" value="High mobility group box domain"/>
    <property type="match status" value="1"/>
</dbReference>
<protein>
    <recommendedName>
        <fullName evidence="6">HMG box domain-containing protein</fullName>
    </recommendedName>
</protein>
<dbReference type="PANTHER" id="PTHR48112:SF32">
    <property type="entry name" value="HIGH MOBILITY GROUP PROTEIN B3"/>
    <property type="match status" value="1"/>
</dbReference>
<keyword evidence="8" id="KW-1185">Reference proteome</keyword>
<keyword evidence="2 4" id="KW-0238">DNA-binding</keyword>
<reference evidence="7" key="1">
    <citation type="submission" date="2020-10" db="EMBL/GenBank/DDBJ databases">
        <title>Unveiling of a novel bifunctional photoreceptor, Dualchrome1, isolated from a cosmopolitan green alga.</title>
        <authorList>
            <person name="Suzuki S."/>
            <person name="Kawachi M."/>
        </authorList>
    </citation>
    <scope>NUCLEOTIDE SEQUENCE</scope>
    <source>
        <strain evidence="7">NIES 2893</strain>
    </source>
</reference>
<feature type="region of interest" description="Disordered" evidence="5">
    <location>
        <begin position="1"/>
        <end position="68"/>
    </location>
</feature>
<evidence type="ECO:0000313" key="8">
    <source>
        <dbReference type="Proteomes" id="UP000660262"/>
    </source>
</evidence>
<keyword evidence="3 4" id="KW-0539">Nucleus</keyword>
<comment type="caution">
    <text evidence="7">The sequence shown here is derived from an EMBL/GenBank/DDBJ whole genome shotgun (WGS) entry which is preliminary data.</text>
</comment>
<evidence type="ECO:0000313" key="7">
    <source>
        <dbReference type="EMBL" id="GHP11007.1"/>
    </source>
</evidence>
<dbReference type="CDD" id="cd22929">
    <property type="entry name" value="HFD_POLE4-like"/>
    <property type="match status" value="1"/>
</dbReference>
<evidence type="ECO:0000256" key="2">
    <source>
        <dbReference type="ARBA" id="ARBA00023125"/>
    </source>
</evidence>
<evidence type="ECO:0000256" key="5">
    <source>
        <dbReference type="SAM" id="MobiDB-lite"/>
    </source>
</evidence>
<evidence type="ECO:0000256" key="3">
    <source>
        <dbReference type="ARBA" id="ARBA00023242"/>
    </source>
</evidence>
<dbReference type="InterPro" id="IPR009072">
    <property type="entry name" value="Histone-fold"/>
</dbReference>
<dbReference type="GO" id="GO:0003677">
    <property type="term" value="F:DNA binding"/>
    <property type="evidence" value="ECO:0007669"/>
    <property type="project" value="UniProtKB-UniRule"/>
</dbReference>
<dbReference type="Pfam" id="PF00808">
    <property type="entry name" value="CBFD_NFYB_HMF"/>
    <property type="match status" value="1"/>
</dbReference>
<dbReference type="Proteomes" id="UP000660262">
    <property type="component" value="Unassembled WGS sequence"/>
</dbReference>
<dbReference type="InterPro" id="IPR009071">
    <property type="entry name" value="HMG_box_dom"/>
</dbReference>
<dbReference type="GO" id="GO:0005634">
    <property type="term" value="C:nucleus"/>
    <property type="evidence" value="ECO:0007669"/>
    <property type="project" value="UniProtKB-SubCell"/>
</dbReference>
<dbReference type="SUPFAM" id="SSF47113">
    <property type="entry name" value="Histone-fold"/>
    <property type="match status" value="1"/>
</dbReference>
<dbReference type="InterPro" id="IPR036910">
    <property type="entry name" value="HMG_box_dom_sf"/>
</dbReference>
<evidence type="ECO:0000256" key="1">
    <source>
        <dbReference type="ARBA" id="ARBA00004123"/>
    </source>
</evidence>
<dbReference type="EMBL" id="BNJQ01000032">
    <property type="protein sequence ID" value="GHP11007.1"/>
    <property type="molecule type" value="Genomic_DNA"/>
</dbReference>
<feature type="DNA-binding region" description="HMG box" evidence="4">
    <location>
        <begin position="100"/>
        <end position="170"/>
    </location>
</feature>
<dbReference type="SUPFAM" id="SSF47095">
    <property type="entry name" value="HMG-box"/>
    <property type="match status" value="1"/>
</dbReference>
<name>A0A830I1H9_9CHLO</name>
<dbReference type="OrthoDB" id="547080at2759"/>
<sequence>MATDNANPAGGEREQDEDDVPGEEQAANDDDQHHHQQQQPQAAEQENLEHRQPNLGDAAPPSPKQRKVLGVFGQTLKPTTTTTTAAGENVKAGEQQKIPKVRTRTAYFIFAEDARPKAKAMLEQEAAANNDAETTRISVAHVAKRVGVMWAALSEEEKETYKKKAEEEKKVAIETAIANMAEGVAEEKDDSEKPQTSTAAPTLPISVVKRIVARDPDGKRISGDALTAITFATELILETLATSSSRMAAANGRRNMKMEDVLDAVAAGRGTSLGFQFLHENAGHVRRVAGALATKRAEASADAKKTKAAAAAAAGAGAAAPAATGDAEVAV</sequence>
<comment type="subcellular location">
    <subcellularLocation>
        <location evidence="1">Nucleus</location>
    </subcellularLocation>
</comment>
<gene>
    <name evidence="7" type="ORF">PPROV_000973700</name>
</gene>
<dbReference type="PROSITE" id="PS50118">
    <property type="entry name" value="HMG_BOX_2"/>
    <property type="match status" value="1"/>
</dbReference>
<dbReference type="GO" id="GO:0046982">
    <property type="term" value="F:protein heterodimerization activity"/>
    <property type="evidence" value="ECO:0007669"/>
    <property type="project" value="InterPro"/>
</dbReference>
<dbReference type="InterPro" id="IPR050342">
    <property type="entry name" value="HMGB"/>
</dbReference>
<feature type="compositionally biased region" description="Acidic residues" evidence="5">
    <location>
        <begin position="14"/>
        <end position="29"/>
    </location>
</feature>